<dbReference type="Pfam" id="PF01869">
    <property type="entry name" value="BcrAD_BadFG"/>
    <property type="match status" value="1"/>
</dbReference>
<dbReference type="OrthoDB" id="8701357at2"/>
<reference evidence="3" key="2">
    <citation type="submission" date="2016-02" db="EMBL/GenBank/DDBJ databases">
        <title>Draft genome sequence of five rapidly growing Mycobacterium species.</title>
        <authorList>
            <person name="Katahira K."/>
            <person name="Gotou Y."/>
            <person name="Iida K."/>
            <person name="Ogura Y."/>
            <person name="Hayashi T."/>
        </authorList>
    </citation>
    <scope>NUCLEOTIDE SEQUENCE [LARGE SCALE GENOMIC DNA]</scope>
    <source>
        <strain evidence="3">JCM15654</strain>
    </source>
</reference>
<dbReference type="RefSeq" id="WP_062830195.1">
    <property type="nucleotide sequence ID" value="NZ_BCSX01000035.1"/>
</dbReference>
<dbReference type="InterPro" id="IPR002731">
    <property type="entry name" value="ATPase_BadF"/>
</dbReference>
<evidence type="ECO:0000313" key="3">
    <source>
        <dbReference type="Proteomes" id="UP000069620"/>
    </source>
</evidence>
<protein>
    <submittedName>
        <fullName evidence="2">BadF/BadG/BcrA/BcrD type ATPase</fullName>
    </submittedName>
</protein>
<keyword evidence="3" id="KW-1185">Reference proteome</keyword>
<accession>A0A117I6E9</accession>
<evidence type="ECO:0000313" key="2">
    <source>
        <dbReference type="EMBL" id="GAS89914.1"/>
    </source>
</evidence>
<dbReference type="Gene3D" id="3.30.420.40">
    <property type="match status" value="2"/>
</dbReference>
<sequence length="303" mass="31872">MSPAAVLGLDIGGSKTQALRVENGTVVAEALAGSANISSVGVEEAGRQLDVILDQLGTNDVKAVCAGAAGVETPDGEARLRDLLARRLPCARIRVVHDSQLILAAAGVMDGIAVISGTGSVAWGRRGDQQSRAGGWGYLLGDEGSGYWVAREALRRSLIRADRGEPADRLGQQLAADCGLQLPEQLLDHFYAQPDRRYWAGRARVVFELARDGDPVSLDIVDAAAAALAELAVAVGTRLGSPGPVVLAGGLAVHQPALQKAVRTRLTEQQFTDVRVLAVDPVRGAVELAQRLLLTCDPEKEKK</sequence>
<dbReference type="SUPFAM" id="SSF53067">
    <property type="entry name" value="Actin-like ATPase domain"/>
    <property type="match status" value="2"/>
</dbReference>
<dbReference type="AlphaFoldDB" id="A0A117I6E9"/>
<dbReference type="PANTHER" id="PTHR43190:SF3">
    <property type="entry name" value="N-ACETYL-D-GLUCOSAMINE KINASE"/>
    <property type="match status" value="1"/>
</dbReference>
<dbReference type="PANTHER" id="PTHR43190">
    <property type="entry name" value="N-ACETYL-D-GLUCOSAMINE KINASE"/>
    <property type="match status" value="1"/>
</dbReference>
<proteinExistence type="predicted"/>
<evidence type="ECO:0000259" key="1">
    <source>
        <dbReference type="Pfam" id="PF01869"/>
    </source>
</evidence>
<dbReference type="InterPro" id="IPR043129">
    <property type="entry name" value="ATPase_NBD"/>
</dbReference>
<organism evidence="2 3">
    <name type="scientific">Mycolicibacterium brisbanense</name>
    <dbReference type="NCBI Taxonomy" id="146020"/>
    <lineage>
        <taxon>Bacteria</taxon>
        <taxon>Bacillati</taxon>
        <taxon>Actinomycetota</taxon>
        <taxon>Actinomycetes</taxon>
        <taxon>Mycobacteriales</taxon>
        <taxon>Mycobacteriaceae</taxon>
        <taxon>Mycolicibacterium</taxon>
    </lineage>
</organism>
<feature type="domain" description="ATPase BadF/BadG/BcrA/BcrD type" evidence="1">
    <location>
        <begin position="7"/>
        <end position="289"/>
    </location>
</feature>
<dbReference type="Proteomes" id="UP000069620">
    <property type="component" value="Unassembled WGS sequence"/>
</dbReference>
<reference evidence="3" key="1">
    <citation type="journal article" date="2016" name="Genome Announc.">
        <title>Draft Genome Sequences of Five Rapidly Growing Mycobacterium Species, M. thermoresistibile, M. fortuitum subsp. acetamidolyticum, M. canariasense, M. brisbanense, and M. novocastrense.</title>
        <authorList>
            <person name="Katahira K."/>
            <person name="Ogura Y."/>
            <person name="Gotoh Y."/>
            <person name="Hayashi T."/>
        </authorList>
    </citation>
    <scope>NUCLEOTIDE SEQUENCE [LARGE SCALE GENOMIC DNA]</scope>
    <source>
        <strain evidence="3">JCM15654</strain>
    </source>
</reference>
<dbReference type="InterPro" id="IPR052519">
    <property type="entry name" value="Euk-type_GlcNAc_Kinase"/>
</dbReference>
<gene>
    <name evidence="2" type="ORF">RMCB_4010</name>
</gene>
<dbReference type="STRING" id="146020.RMCB_4010"/>
<name>A0A117I6E9_9MYCO</name>
<comment type="caution">
    <text evidence="2">The sequence shown here is derived from an EMBL/GenBank/DDBJ whole genome shotgun (WGS) entry which is preliminary data.</text>
</comment>
<dbReference type="CDD" id="cd24007">
    <property type="entry name" value="ASKHA_NBD_eukNAGK-like"/>
    <property type="match status" value="1"/>
</dbReference>
<dbReference type="EMBL" id="BCSX01000035">
    <property type="protein sequence ID" value="GAS89914.1"/>
    <property type="molecule type" value="Genomic_DNA"/>
</dbReference>